<comment type="caution">
    <text evidence="2">The sequence shown here is derived from an EMBL/GenBank/DDBJ whole genome shotgun (WGS) entry which is preliminary data.</text>
</comment>
<accession>A0A9D4D4L3</accession>
<feature type="region of interest" description="Disordered" evidence="1">
    <location>
        <begin position="1"/>
        <end position="20"/>
    </location>
</feature>
<keyword evidence="3" id="KW-1185">Reference proteome</keyword>
<protein>
    <submittedName>
        <fullName evidence="2">Uncharacterized protein</fullName>
    </submittedName>
</protein>
<evidence type="ECO:0000313" key="3">
    <source>
        <dbReference type="Proteomes" id="UP000828390"/>
    </source>
</evidence>
<reference evidence="2" key="2">
    <citation type="submission" date="2020-11" db="EMBL/GenBank/DDBJ databases">
        <authorList>
            <person name="McCartney M.A."/>
            <person name="Auch B."/>
            <person name="Kono T."/>
            <person name="Mallez S."/>
            <person name="Becker A."/>
            <person name="Gohl D.M."/>
            <person name="Silverstein K.A.T."/>
            <person name="Koren S."/>
            <person name="Bechman K.B."/>
            <person name="Herman A."/>
            <person name="Abrahante J.E."/>
            <person name="Garbe J."/>
        </authorList>
    </citation>
    <scope>NUCLEOTIDE SEQUENCE</scope>
    <source>
        <strain evidence="2">Duluth1</strain>
        <tissue evidence="2">Whole animal</tissue>
    </source>
</reference>
<dbReference type="EMBL" id="JAIWYP010000011">
    <property type="protein sequence ID" value="KAH3738928.1"/>
    <property type="molecule type" value="Genomic_DNA"/>
</dbReference>
<gene>
    <name evidence="2" type="ORF">DPMN_045571</name>
</gene>
<reference evidence="2" key="1">
    <citation type="journal article" date="2019" name="bioRxiv">
        <title>The Genome of the Zebra Mussel, Dreissena polymorpha: A Resource for Invasive Species Research.</title>
        <authorList>
            <person name="McCartney M.A."/>
            <person name="Auch B."/>
            <person name="Kono T."/>
            <person name="Mallez S."/>
            <person name="Zhang Y."/>
            <person name="Obille A."/>
            <person name="Becker A."/>
            <person name="Abrahante J.E."/>
            <person name="Garbe J."/>
            <person name="Badalamenti J.P."/>
            <person name="Herman A."/>
            <person name="Mangelson H."/>
            <person name="Liachko I."/>
            <person name="Sullivan S."/>
            <person name="Sone E.D."/>
            <person name="Koren S."/>
            <person name="Silverstein K.A.T."/>
            <person name="Beckman K.B."/>
            <person name="Gohl D.M."/>
        </authorList>
    </citation>
    <scope>NUCLEOTIDE SEQUENCE</scope>
    <source>
        <strain evidence="2">Duluth1</strain>
        <tissue evidence="2">Whole animal</tissue>
    </source>
</reference>
<feature type="non-terminal residue" evidence="2">
    <location>
        <position position="1"/>
    </location>
</feature>
<proteinExistence type="predicted"/>
<evidence type="ECO:0000313" key="2">
    <source>
        <dbReference type="EMBL" id="KAH3738928.1"/>
    </source>
</evidence>
<name>A0A9D4D4L3_DREPO</name>
<dbReference type="Proteomes" id="UP000828390">
    <property type="component" value="Unassembled WGS sequence"/>
</dbReference>
<organism evidence="2 3">
    <name type="scientific">Dreissena polymorpha</name>
    <name type="common">Zebra mussel</name>
    <name type="synonym">Mytilus polymorpha</name>
    <dbReference type="NCBI Taxonomy" id="45954"/>
    <lineage>
        <taxon>Eukaryota</taxon>
        <taxon>Metazoa</taxon>
        <taxon>Spiralia</taxon>
        <taxon>Lophotrochozoa</taxon>
        <taxon>Mollusca</taxon>
        <taxon>Bivalvia</taxon>
        <taxon>Autobranchia</taxon>
        <taxon>Heteroconchia</taxon>
        <taxon>Euheterodonta</taxon>
        <taxon>Imparidentia</taxon>
        <taxon>Neoheterodontei</taxon>
        <taxon>Myida</taxon>
        <taxon>Dreissenoidea</taxon>
        <taxon>Dreissenidae</taxon>
        <taxon>Dreissena</taxon>
    </lineage>
</organism>
<sequence length="105" mass="11834">MAPDTKVPARRTAGRTAGRTDNTKTISLRLWRGIITIPWTNINLSDDDDVDLVVTENDTARKLSNLSTVKWQHDSVLQGKQKLIVFVDKVRFNRLGLPCHLPLQA</sequence>
<dbReference type="AlphaFoldDB" id="A0A9D4D4L3"/>
<evidence type="ECO:0000256" key="1">
    <source>
        <dbReference type="SAM" id="MobiDB-lite"/>
    </source>
</evidence>